<proteinExistence type="predicted"/>
<dbReference type="EMBL" id="CATOUU010000706">
    <property type="protein sequence ID" value="CAI9942744.1"/>
    <property type="molecule type" value="Genomic_DNA"/>
</dbReference>
<sequence length="113" mass="13106">MSNLNSYYSELNTKSDNSFKMVDKRLLKLSKKLTIKSEFIKNLNTIVVEKNRNIPAILLDNEGNVKSMSAAFEHIFPKEAVECDIEVAQQQLKGHPLRYQEYELKFNQLPDDL</sequence>
<protein>
    <submittedName>
        <fullName evidence="2">Hypothetical_protein</fullName>
    </submittedName>
</protein>
<reference evidence="2 3" key="2">
    <citation type="submission" date="2024-07" db="EMBL/GenBank/DDBJ databases">
        <authorList>
            <person name="Akdeniz Z."/>
        </authorList>
    </citation>
    <scope>NUCLEOTIDE SEQUENCE [LARGE SCALE GENOMIC DNA]</scope>
</reference>
<gene>
    <name evidence="1" type="ORF">HINF_LOCUS30389</name>
    <name evidence="2" type="ORF">HINF_LOCUS60237</name>
</gene>
<accession>A0AA86U6D0</accession>
<evidence type="ECO:0000313" key="3">
    <source>
        <dbReference type="Proteomes" id="UP001642409"/>
    </source>
</evidence>
<comment type="caution">
    <text evidence="1">The sequence shown here is derived from an EMBL/GenBank/DDBJ whole genome shotgun (WGS) entry which is preliminary data.</text>
</comment>
<dbReference type="EMBL" id="CAXDID020000351">
    <property type="protein sequence ID" value="CAL6081217.1"/>
    <property type="molecule type" value="Genomic_DNA"/>
</dbReference>
<dbReference type="AlphaFoldDB" id="A0AA86U6D0"/>
<reference evidence="1" key="1">
    <citation type="submission" date="2023-06" db="EMBL/GenBank/DDBJ databases">
        <authorList>
            <person name="Kurt Z."/>
        </authorList>
    </citation>
    <scope>NUCLEOTIDE SEQUENCE</scope>
</reference>
<evidence type="ECO:0000313" key="1">
    <source>
        <dbReference type="EMBL" id="CAI9942744.1"/>
    </source>
</evidence>
<evidence type="ECO:0000313" key="2">
    <source>
        <dbReference type="EMBL" id="CAL6081217.1"/>
    </source>
</evidence>
<organism evidence="1">
    <name type="scientific">Hexamita inflata</name>
    <dbReference type="NCBI Taxonomy" id="28002"/>
    <lineage>
        <taxon>Eukaryota</taxon>
        <taxon>Metamonada</taxon>
        <taxon>Diplomonadida</taxon>
        <taxon>Hexamitidae</taxon>
        <taxon>Hexamitinae</taxon>
        <taxon>Hexamita</taxon>
    </lineage>
</organism>
<dbReference type="Proteomes" id="UP001642409">
    <property type="component" value="Unassembled WGS sequence"/>
</dbReference>
<name>A0AA86U6D0_9EUKA</name>
<keyword evidence="3" id="KW-1185">Reference proteome</keyword>